<keyword evidence="3" id="KW-1185">Reference proteome</keyword>
<feature type="domain" description="PAS" evidence="1">
    <location>
        <begin position="155"/>
        <end position="245"/>
    </location>
</feature>
<dbReference type="SUPFAM" id="SSF52172">
    <property type="entry name" value="CheY-like"/>
    <property type="match status" value="1"/>
</dbReference>
<gene>
    <name evidence="2" type="ORF">GCU68_05580</name>
</gene>
<dbReference type="InterPro" id="IPR035965">
    <property type="entry name" value="PAS-like_dom_sf"/>
</dbReference>
<dbReference type="EMBL" id="CP045488">
    <property type="protein sequence ID" value="QFU82036.1"/>
    <property type="molecule type" value="Genomic_DNA"/>
</dbReference>
<dbReference type="InterPro" id="IPR000014">
    <property type="entry name" value="PAS"/>
</dbReference>
<organism evidence="2 3">
    <name type="scientific">Natronorubrum aibiense</name>
    <dbReference type="NCBI Taxonomy" id="348826"/>
    <lineage>
        <taxon>Archaea</taxon>
        <taxon>Methanobacteriati</taxon>
        <taxon>Methanobacteriota</taxon>
        <taxon>Stenosarchaea group</taxon>
        <taxon>Halobacteria</taxon>
        <taxon>Halobacteriales</taxon>
        <taxon>Natrialbaceae</taxon>
        <taxon>Natronorubrum</taxon>
    </lineage>
</organism>
<dbReference type="OrthoDB" id="8127at2157"/>
<dbReference type="GeneID" id="42300498"/>
<proteinExistence type="predicted"/>
<dbReference type="InterPro" id="IPR011006">
    <property type="entry name" value="CheY-like_superfamily"/>
</dbReference>
<accession>A0A5P9P1W5</accession>
<protein>
    <submittedName>
        <fullName evidence="2">PAS domain-containing protein</fullName>
    </submittedName>
</protein>
<dbReference type="SUPFAM" id="SSF55785">
    <property type="entry name" value="PYP-like sensor domain (PAS domain)"/>
    <property type="match status" value="1"/>
</dbReference>
<dbReference type="CDD" id="cd00130">
    <property type="entry name" value="PAS"/>
    <property type="match status" value="1"/>
</dbReference>
<reference evidence="2 3" key="1">
    <citation type="journal article" date="2007" name="Int. J. Syst. Evol. Microbiol.">
        <title>Natronorubrum sulfidifaciens sp. nov., an extremely haloalkaliphilic archaeon isolated from Aiding salt lake in Xin-Jiang, China.</title>
        <authorList>
            <person name="Cui H.L."/>
            <person name="Tohty D."/>
            <person name="Liu H.C."/>
            <person name="Liu S.J."/>
            <person name="Oren A."/>
            <person name="Zhou P.J."/>
        </authorList>
    </citation>
    <scope>NUCLEOTIDE SEQUENCE [LARGE SCALE GENOMIC DNA]</scope>
    <source>
        <strain evidence="2 3">7-3</strain>
    </source>
</reference>
<sequence>MTVPSPLLRRAVARRSADRITVLVAAGDRQHSAHLEATLDDDRFAVRTTSSPSTAMDFDGVDCLVSASPTATDDLLERVRQQVPDLPVVVLVDAPAASTATLETIRTHRWVDYVLRHDGNVPAERLEHRIETLLERRRLEALSRRSLASVDLARDAIAIAAPDDDLEFTNRSFAVQFGTDRDDLPGTPWQELFTDETVARLETAAIPTVEDGWRWTGNGTARRVSGEPVSVRLRLVGLEDGSLVFVVDTA</sequence>
<evidence type="ECO:0000259" key="1">
    <source>
        <dbReference type="Pfam" id="PF13426"/>
    </source>
</evidence>
<dbReference type="RefSeq" id="WP_152939711.1">
    <property type="nucleotide sequence ID" value="NZ_CP045488.1"/>
</dbReference>
<dbReference type="Gene3D" id="3.30.450.20">
    <property type="entry name" value="PAS domain"/>
    <property type="match status" value="1"/>
</dbReference>
<evidence type="ECO:0000313" key="3">
    <source>
        <dbReference type="Proteomes" id="UP000326170"/>
    </source>
</evidence>
<dbReference type="KEGG" id="nas:GCU68_05580"/>
<dbReference type="Proteomes" id="UP000326170">
    <property type="component" value="Chromosome"/>
</dbReference>
<dbReference type="Pfam" id="PF13426">
    <property type="entry name" value="PAS_9"/>
    <property type="match status" value="1"/>
</dbReference>
<name>A0A5P9P1W5_9EURY</name>
<evidence type="ECO:0000313" key="2">
    <source>
        <dbReference type="EMBL" id="QFU82036.1"/>
    </source>
</evidence>
<dbReference type="AlphaFoldDB" id="A0A5P9P1W5"/>